<comment type="caution">
    <text evidence="11">The sequence shown here is derived from an EMBL/GenBank/DDBJ whole genome shotgun (WGS) entry which is preliminary data.</text>
</comment>
<keyword evidence="4 6" id="KW-0648">Protein biosynthesis</keyword>
<evidence type="ECO:0000256" key="5">
    <source>
        <dbReference type="ARBA" id="ARBA00023146"/>
    </source>
</evidence>
<keyword evidence="3 6" id="KW-0067">ATP-binding</keyword>
<dbReference type="Pfam" id="PF00629">
    <property type="entry name" value="MAM"/>
    <property type="match status" value="1"/>
</dbReference>
<dbReference type="EMBL" id="CAKKLH010000340">
    <property type="protein sequence ID" value="CAH0113451.1"/>
    <property type="molecule type" value="Genomic_DNA"/>
</dbReference>
<dbReference type="GO" id="GO:0005524">
    <property type="term" value="F:ATP binding"/>
    <property type="evidence" value="ECO:0007669"/>
    <property type="project" value="UniProtKB-KW"/>
</dbReference>
<evidence type="ECO:0000256" key="8">
    <source>
        <dbReference type="SAM" id="SignalP"/>
    </source>
</evidence>
<dbReference type="Gene3D" id="3.40.50.620">
    <property type="entry name" value="HUPs"/>
    <property type="match status" value="1"/>
</dbReference>
<dbReference type="PROSITE" id="PS50041">
    <property type="entry name" value="C_TYPE_LECTIN_2"/>
    <property type="match status" value="1"/>
</dbReference>
<gene>
    <name evidence="11" type="ORF">DGAL_LOCUS17347</name>
</gene>
<comment type="similarity">
    <text evidence="6">Belongs to the class-I aminoacyl-tRNA synthetase family.</text>
</comment>
<evidence type="ECO:0000256" key="4">
    <source>
        <dbReference type="ARBA" id="ARBA00022917"/>
    </source>
</evidence>
<dbReference type="SUPFAM" id="SSF52374">
    <property type="entry name" value="Nucleotidylyl transferase"/>
    <property type="match status" value="1"/>
</dbReference>
<dbReference type="CDD" id="cd00037">
    <property type="entry name" value="CLECT"/>
    <property type="match status" value="1"/>
</dbReference>
<name>A0A8J2S2D7_9CRUS</name>
<dbReference type="InterPro" id="IPR001304">
    <property type="entry name" value="C-type_lectin-like"/>
</dbReference>
<feature type="region of interest" description="Disordered" evidence="7">
    <location>
        <begin position="249"/>
        <end position="290"/>
    </location>
</feature>
<keyword evidence="2 6" id="KW-0547">Nucleotide-binding</keyword>
<reference evidence="11" key="1">
    <citation type="submission" date="2021-11" db="EMBL/GenBank/DDBJ databases">
        <authorList>
            <person name="Schell T."/>
        </authorList>
    </citation>
    <scope>NUCLEOTIDE SEQUENCE</scope>
    <source>
        <strain evidence="11">M5</strain>
    </source>
</reference>
<dbReference type="InterPro" id="IPR023586">
    <property type="entry name" value="Ile-tRNA-ligase_type2"/>
</dbReference>
<feature type="signal peptide" evidence="8">
    <location>
        <begin position="1"/>
        <end position="23"/>
    </location>
</feature>
<dbReference type="InterPro" id="IPR014729">
    <property type="entry name" value="Rossmann-like_a/b/a_fold"/>
</dbReference>
<dbReference type="Proteomes" id="UP000789390">
    <property type="component" value="Unassembled WGS sequence"/>
</dbReference>
<dbReference type="PANTHER" id="PTHR42780">
    <property type="entry name" value="SOLEUCYL-TRNA SYNTHETASE"/>
    <property type="match status" value="1"/>
</dbReference>
<accession>A0A8J2S2D7</accession>
<sequence length="605" mass="67618">MNSFLLFSALVLLLLLLIDEKKALVSCQNQKCDDKVEATTVFELISIDSDFENGKIDPWIEQSESGVKWKIENSISPWEPENAAPYPPTGRNYLRVNRGAALSFGVAVLRSPTFTILADNDVLFSFSFWIRSKWLQFTNLELYLFKNGNESLLLNLYNYSDVSNQIWRSQTVSITDDSFSNLTQLVFYAYCGTDAVDAVAIDDLRFITSSQSTTSETSSMTSTTPPSNTSIIITSTSSFYETESTTFPSTTSTSTTSFTSTTVPTTSSSTTPVTTTSDPTTAVAEETTTEEQSTVITSSTQELTEPTESTVITDAPTTAILPTTTAVEGDCPSYLQGDTKAPCWTLGGKCYCFYTNAVGKNWLDANSYCEEEDMTLLSLETEDEDRLIYDHIKATTELNSFSYWTSGRYSLEGNKYWEWATGAEPFQQFTYVNWSPGQPDSNTVGYCAHLDLIKSFSSVATLYRQQTNFSEKSDVSSSAEQEPEISWQLKSYILEMVEPVPESIDFSQEEGKILEYWKKIDAFKTILKFSKGKPRYTFYDGPPFATGLPHYGHILAGTIKDIVTRPDMLIKMDFMLRGALAGIHMAFQLNMKLTKLLALKAQRML</sequence>
<dbReference type="SUPFAM" id="SSF56436">
    <property type="entry name" value="C-type lectin-like"/>
    <property type="match status" value="1"/>
</dbReference>
<dbReference type="InterPro" id="IPR002300">
    <property type="entry name" value="aa-tRNA-synth_Ia"/>
</dbReference>
<dbReference type="PANTHER" id="PTHR42780:SF1">
    <property type="entry name" value="ISOLEUCINE--TRNA LIGASE, CYTOPLASMIC"/>
    <property type="match status" value="1"/>
</dbReference>
<dbReference type="SMART" id="SM00034">
    <property type="entry name" value="CLECT"/>
    <property type="match status" value="1"/>
</dbReference>
<dbReference type="Gene3D" id="3.10.100.10">
    <property type="entry name" value="Mannose-Binding Protein A, subunit A"/>
    <property type="match status" value="1"/>
</dbReference>
<evidence type="ECO:0000256" key="2">
    <source>
        <dbReference type="ARBA" id="ARBA00022741"/>
    </source>
</evidence>
<evidence type="ECO:0000256" key="3">
    <source>
        <dbReference type="ARBA" id="ARBA00022840"/>
    </source>
</evidence>
<evidence type="ECO:0000313" key="11">
    <source>
        <dbReference type="EMBL" id="CAH0113451.1"/>
    </source>
</evidence>
<dbReference type="Pfam" id="PF00133">
    <property type="entry name" value="tRNA-synt_1"/>
    <property type="match status" value="1"/>
</dbReference>
<keyword evidence="5 6" id="KW-0030">Aminoacyl-tRNA synthetase</keyword>
<feature type="domain" description="C-type lectin" evidence="9">
    <location>
        <begin position="346"/>
        <end position="450"/>
    </location>
</feature>
<dbReference type="InterPro" id="IPR016187">
    <property type="entry name" value="CTDL_fold"/>
</dbReference>
<evidence type="ECO:0000256" key="7">
    <source>
        <dbReference type="SAM" id="MobiDB-lite"/>
    </source>
</evidence>
<evidence type="ECO:0000256" key="1">
    <source>
        <dbReference type="ARBA" id="ARBA00022598"/>
    </source>
</evidence>
<protein>
    <recommendedName>
        <fullName evidence="13">C-type lectin domain-containing protein</fullName>
    </recommendedName>
</protein>
<dbReference type="Pfam" id="PF00059">
    <property type="entry name" value="Lectin_C"/>
    <property type="match status" value="1"/>
</dbReference>
<keyword evidence="8" id="KW-0732">Signal</keyword>
<evidence type="ECO:0000259" key="9">
    <source>
        <dbReference type="PROSITE" id="PS50041"/>
    </source>
</evidence>
<keyword evidence="12" id="KW-1185">Reference proteome</keyword>
<evidence type="ECO:0008006" key="13">
    <source>
        <dbReference type="Google" id="ProtNLM"/>
    </source>
</evidence>
<evidence type="ECO:0000313" key="12">
    <source>
        <dbReference type="Proteomes" id="UP000789390"/>
    </source>
</evidence>
<feature type="chain" id="PRO_5035197052" description="C-type lectin domain-containing protein" evidence="8">
    <location>
        <begin position="24"/>
        <end position="605"/>
    </location>
</feature>
<feature type="domain" description="MAM" evidence="10">
    <location>
        <begin position="47"/>
        <end position="214"/>
    </location>
</feature>
<dbReference type="AlphaFoldDB" id="A0A8J2S2D7"/>
<dbReference type="OrthoDB" id="7357196at2759"/>
<dbReference type="InterPro" id="IPR001412">
    <property type="entry name" value="aa-tRNA-synth_I_CS"/>
</dbReference>
<dbReference type="GO" id="GO:0016020">
    <property type="term" value="C:membrane"/>
    <property type="evidence" value="ECO:0007669"/>
    <property type="project" value="InterPro"/>
</dbReference>
<dbReference type="SUPFAM" id="SSF49899">
    <property type="entry name" value="Concanavalin A-like lectins/glucanases"/>
    <property type="match status" value="1"/>
</dbReference>
<dbReference type="InterPro" id="IPR013320">
    <property type="entry name" value="ConA-like_dom_sf"/>
</dbReference>
<dbReference type="PROSITE" id="PS00178">
    <property type="entry name" value="AA_TRNA_LIGASE_I"/>
    <property type="match status" value="1"/>
</dbReference>
<evidence type="ECO:0000256" key="6">
    <source>
        <dbReference type="RuleBase" id="RU363035"/>
    </source>
</evidence>
<dbReference type="InterPro" id="IPR016186">
    <property type="entry name" value="C-type_lectin-like/link_sf"/>
</dbReference>
<proteinExistence type="inferred from homology"/>
<evidence type="ECO:0000259" key="10">
    <source>
        <dbReference type="PROSITE" id="PS50060"/>
    </source>
</evidence>
<dbReference type="GO" id="GO:0004822">
    <property type="term" value="F:isoleucine-tRNA ligase activity"/>
    <property type="evidence" value="ECO:0007669"/>
    <property type="project" value="InterPro"/>
</dbReference>
<organism evidence="11 12">
    <name type="scientific">Daphnia galeata</name>
    <dbReference type="NCBI Taxonomy" id="27404"/>
    <lineage>
        <taxon>Eukaryota</taxon>
        <taxon>Metazoa</taxon>
        <taxon>Ecdysozoa</taxon>
        <taxon>Arthropoda</taxon>
        <taxon>Crustacea</taxon>
        <taxon>Branchiopoda</taxon>
        <taxon>Diplostraca</taxon>
        <taxon>Cladocera</taxon>
        <taxon>Anomopoda</taxon>
        <taxon>Daphniidae</taxon>
        <taxon>Daphnia</taxon>
    </lineage>
</organism>
<dbReference type="InterPro" id="IPR000998">
    <property type="entry name" value="MAM_dom"/>
</dbReference>
<dbReference type="GO" id="GO:0006428">
    <property type="term" value="P:isoleucyl-tRNA aminoacylation"/>
    <property type="evidence" value="ECO:0007669"/>
    <property type="project" value="TreeGrafter"/>
</dbReference>
<dbReference type="Gene3D" id="2.60.120.200">
    <property type="match status" value="1"/>
</dbReference>
<dbReference type="PROSITE" id="PS50060">
    <property type="entry name" value="MAM_2"/>
    <property type="match status" value="1"/>
</dbReference>
<keyword evidence="1 6" id="KW-0436">Ligase</keyword>